<evidence type="ECO:0000313" key="4">
    <source>
        <dbReference type="EMBL" id="MBC1175140.1"/>
    </source>
</evidence>
<evidence type="ECO:0000313" key="5">
    <source>
        <dbReference type="EnsemblMetazoa" id="LLOJ002990-PA"/>
    </source>
</evidence>
<dbReference type="InterPro" id="IPR016035">
    <property type="entry name" value="Acyl_Trfase/lysoPLipase"/>
</dbReference>
<keyword evidence="2" id="KW-0378">Hydrolase</keyword>
<dbReference type="VEuPathDB" id="VectorBase:LLOJ002990"/>
<feature type="short sequence motif" description="GXSXG" evidence="2">
    <location>
        <begin position="36"/>
        <end position="40"/>
    </location>
</feature>
<dbReference type="PROSITE" id="PS51635">
    <property type="entry name" value="PNPLA"/>
    <property type="match status" value="1"/>
</dbReference>
<dbReference type="GO" id="GO:0004806">
    <property type="term" value="F:triacylglycerol lipase activity"/>
    <property type="evidence" value="ECO:0007669"/>
    <property type="project" value="TreeGrafter"/>
</dbReference>
<proteinExistence type="predicted"/>
<keyword evidence="2" id="KW-0442">Lipid degradation</keyword>
<feature type="active site" description="Nucleophile" evidence="2">
    <location>
        <position position="38"/>
    </location>
</feature>
<dbReference type="EMBL" id="GITU01006437">
    <property type="protein sequence ID" value="MBC1175140.1"/>
    <property type="molecule type" value="Transcribed_RNA"/>
</dbReference>
<feature type="short sequence motif" description="GXGXXG" evidence="2">
    <location>
        <begin position="7"/>
        <end position="12"/>
    </location>
</feature>
<evidence type="ECO:0000256" key="1">
    <source>
        <dbReference type="ARBA" id="ARBA00023098"/>
    </source>
</evidence>
<evidence type="ECO:0000313" key="6">
    <source>
        <dbReference type="Proteomes" id="UP000092461"/>
    </source>
</evidence>
<dbReference type="Gene3D" id="3.40.1090.10">
    <property type="entry name" value="Cytosolic phospholipase A2 catalytic domain"/>
    <property type="match status" value="1"/>
</dbReference>
<keyword evidence="1 2" id="KW-0443">Lipid metabolism</keyword>
<dbReference type="GO" id="GO:0005737">
    <property type="term" value="C:cytoplasm"/>
    <property type="evidence" value="ECO:0007669"/>
    <property type="project" value="TreeGrafter"/>
</dbReference>
<reference evidence="5" key="3">
    <citation type="submission" date="2020-05" db="UniProtKB">
        <authorList>
            <consortium name="EnsemblMetazoa"/>
        </authorList>
    </citation>
    <scope>IDENTIFICATION</scope>
    <source>
        <strain evidence="5">Jacobina</strain>
    </source>
</reference>
<feature type="domain" description="PNPLA" evidence="3">
    <location>
        <begin position="3"/>
        <end position="170"/>
    </location>
</feature>
<reference evidence="6" key="1">
    <citation type="submission" date="2012-05" db="EMBL/GenBank/DDBJ databases">
        <title>Whole Genome Assembly of Lutzomyia longipalpis.</title>
        <authorList>
            <person name="Richards S."/>
            <person name="Qu C."/>
            <person name="Dillon R."/>
            <person name="Worley K."/>
            <person name="Scherer S."/>
            <person name="Batterton M."/>
            <person name="Taylor A."/>
            <person name="Hawes A."/>
            <person name="Hernandez B."/>
            <person name="Kovar C."/>
            <person name="Mandapat C."/>
            <person name="Pham C."/>
            <person name="Qu C."/>
            <person name="Jing C."/>
            <person name="Bess C."/>
            <person name="Bandaranaike D."/>
            <person name="Ngo D."/>
            <person name="Ongeri F."/>
            <person name="Arias F."/>
            <person name="Lara F."/>
            <person name="Weissenberger G."/>
            <person name="Kamau G."/>
            <person name="Han H."/>
            <person name="Shen H."/>
            <person name="Dinh H."/>
            <person name="Khalil I."/>
            <person name="Jones J."/>
            <person name="Shafer J."/>
            <person name="Jayaseelan J."/>
            <person name="Quiroz J."/>
            <person name="Blankenburg K."/>
            <person name="Nguyen L."/>
            <person name="Jackson L."/>
            <person name="Francisco L."/>
            <person name="Tang L.-Y."/>
            <person name="Pu L.-L."/>
            <person name="Perales L."/>
            <person name="Lorensuhewa L."/>
            <person name="Munidasa M."/>
            <person name="Coyle M."/>
            <person name="Taylor M."/>
            <person name="Puazo M."/>
            <person name="Firestine M."/>
            <person name="Scheel M."/>
            <person name="Javaid M."/>
            <person name="Wang M."/>
            <person name="Li M."/>
            <person name="Tabassum N."/>
            <person name="Saada N."/>
            <person name="Osuji N."/>
            <person name="Aqrawi P."/>
            <person name="Fu Q."/>
            <person name="Thornton R."/>
            <person name="Raj R."/>
            <person name="Goodspeed R."/>
            <person name="Mata R."/>
            <person name="Najjar R."/>
            <person name="Gubbala S."/>
            <person name="Lee S."/>
            <person name="Denson S."/>
            <person name="Patil S."/>
            <person name="Macmil S."/>
            <person name="Qi S."/>
            <person name="Matskevitch T."/>
            <person name="Palculict T."/>
            <person name="Mathew T."/>
            <person name="Vee V."/>
            <person name="Velamala V."/>
            <person name="Korchina V."/>
            <person name="Cai W."/>
            <person name="Liu W."/>
            <person name="Dai W."/>
            <person name="Zou X."/>
            <person name="Zhu Y."/>
            <person name="Zhang Y."/>
            <person name="Wu Y.-Q."/>
            <person name="Xin Y."/>
            <person name="Nazarath L."/>
            <person name="Kovar C."/>
            <person name="Han Y."/>
            <person name="Muzny D."/>
            <person name="Gibbs R."/>
        </authorList>
    </citation>
    <scope>NUCLEOTIDE SEQUENCE [LARGE SCALE GENOMIC DNA]</scope>
    <source>
        <strain evidence="6">Jacobina</strain>
    </source>
</reference>
<dbReference type="GO" id="GO:0005811">
    <property type="term" value="C:lipid droplet"/>
    <property type="evidence" value="ECO:0007669"/>
    <property type="project" value="TreeGrafter"/>
</dbReference>
<name>A0A1B0CF70_LUTLO</name>
<organism evidence="5 6">
    <name type="scientific">Lutzomyia longipalpis</name>
    <name type="common">Sand fly</name>
    <dbReference type="NCBI Taxonomy" id="7200"/>
    <lineage>
        <taxon>Eukaryota</taxon>
        <taxon>Metazoa</taxon>
        <taxon>Ecdysozoa</taxon>
        <taxon>Arthropoda</taxon>
        <taxon>Hexapoda</taxon>
        <taxon>Insecta</taxon>
        <taxon>Pterygota</taxon>
        <taxon>Neoptera</taxon>
        <taxon>Endopterygota</taxon>
        <taxon>Diptera</taxon>
        <taxon>Nematocera</taxon>
        <taxon>Psychodoidea</taxon>
        <taxon>Psychodidae</taxon>
        <taxon>Lutzomyia</taxon>
        <taxon>Lutzomyia</taxon>
    </lineage>
</organism>
<evidence type="ECO:0000259" key="3">
    <source>
        <dbReference type="PROSITE" id="PS51635"/>
    </source>
</evidence>
<dbReference type="Proteomes" id="UP000092461">
    <property type="component" value="Unassembled WGS sequence"/>
</dbReference>
<dbReference type="PANTHER" id="PTHR12406:SF41">
    <property type="entry name" value="BRUMMER, ISOFORM B-RELATED"/>
    <property type="match status" value="1"/>
</dbReference>
<dbReference type="InterPro" id="IPR002641">
    <property type="entry name" value="PNPLA_dom"/>
</dbReference>
<dbReference type="SUPFAM" id="SSF52151">
    <property type="entry name" value="FabD/lysophospholipase-like"/>
    <property type="match status" value="1"/>
</dbReference>
<dbReference type="GO" id="GO:0019433">
    <property type="term" value="P:triglyceride catabolic process"/>
    <property type="evidence" value="ECO:0007669"/>
    <property type="project" value="TreeGrafter"/>
</dbReference>
<dbReference type="EMBL" id="AJWK01009742">
    <property type="status" value="NOT_ANNOTATED_CDS"/>
    <property type="molecule type" value="Genomic_DNA"/>
</dbReference>
<dbReference type="Pfam" id="PF01734">
    <property type="entry name" value="Patatin"/>
    <property type="match status" value="1"/>
</dbReference>
<sequence>MNLSFAGGGFQGVYYSGVVACLQKCAPNLTYKKVYGTSAGALAAVALLINHLNDNLIDEILRLAAIGERSLFGSFKHIFNSSDYIYKILDKYLPEDAHLRVNGKLCISLTTFTDAENVVVSNFDSRSQLIQALVCSCFIPLFSGILPPYFNGVRYMDGEMSNNRPYCESSEEIVTVSAFSGECDICPCDTSQQILHMNWGNNILSLSKENIRRLSGVLIPPSSETLVKICEQGFYDTLKYLYRNNYIMNPRCLTIASVYGVESKEVLQATMDVYNCPFGAGAIEEVRKIMKPEQLMPLIENCRAHIVELVDGE</sequence>
<dbReference type="VEuPathDB" id="VectorBase:LLONM1_011402"/>
<dbReference type="AlphaFoldDB" id="A0A1B0CF70"/>
<accession>A0A1B0CF70</accession>
<dbReference type="EnsemblMetazoa" id="LLOJ002990-RA">
    <property type="protein sequence ID" value="LLOJ002990-PA"/>
    <property type="gene ID" value="LLOJ002990"/>
</dbReference>
<comment type="caution">
    <text evidence="2">Lacks conserved residue(s) required for the propagation of feature annotation.</text>
</comment>
<protein>
    <submittedName>
        <fullName evidence="4">Putative patatin-like phospholipase domain-containing protein 2 isoform x2</fullName>
    </submittedName>
</protein>
<evidence type="ECO:0000256" key="2">
    <source>
        <dbReference type="PROSITE-ProRule" id="PRU01161"/>
    </source>
</evidence>
<dbReference type="InterPro" id="IPR033562">
    <property type="entry name" value="PLPL"/>
</dbReference>
<reference evidence="4" key="2">
    <citation type="journal article" date="2020" name="BMC">
        <title>Leishmania infection induces a limited differential gene expression in the sand fly midgut.</title>
        <authorList>
            <person name="Coutinho-Abreu I.V."/>
            <person name="Serafim T.D."/>
            <person name="Meneses C."/>
            <person name="Kamhawi S."/>
            <person name="Oliveira F."/>
            <person name="Valenzuela J.G."/>
        </authorList>
    </citation>
    <scope>NUCLEOTIDE SEQUENCE</scope>
    <source>
        <strain evidence="4">Jacobina</strain>
        <tissue evidence="4">Midgut</tissue>
    </source>
</reference>
<feature type="active site" description="Proton acceptor" evidence="2">
    <location>
        <position position="157"/>
    </location>
</feature>
<keyword evidence="6" id="KW-1185">Reference proteome</keyword>
<dbReference type="GO" id="GO:0016020">
    <property type="term" value="C:membrane"/>
    <property type="evidence" value="ECO:0007669"/>
    <property type="project" value="TreeGrafter"/>
</dbReference>
<dbReference type="PANTHER" id="PTHR12406">
    <property type="entry name" value="CALCIUM-INDEPENDENT PHOSPHOLIPASE A2 IPLA2 -RELATED"/>
    <property type="match status" value="1"/>
</dbReference>
<dbReference type="GO" id="GO:0055088">
    <property type="term" value="P:lipid homeostasis"/>
    <property type="evidence" value="ECO:0007669"/>
    <property type="project" value="TreeGrafter"/>
</dbReference>